<dbReference type="AlphaFoldDB" id="Q0FN38"/>
<evidence type="ECO:0000259" key="1">
    <source>
        <dbReference type="Pfam" id="PF01968"/>
    </source>
</evidence>
<evidence type="ECO:0000313" key="5">
    <source>
        <dbReference type="Proteomes" id="UP000006230"/>
    </source>
</evidence>
<sequence>MLDQKTPADAAGKAPEMTDKTLTGRFAGIDVGGTFTDLVFYDSKARAVKLAKVPTTLDNQSKGVLAALDAAAVDAAALDLIVHGTTTTTNAVLERQLCKTGLVTTLGFRDVLELGRRTRPHAYGMTGQFRPIIPRDLRLEIPERMLADGSEYAALDEDALRAALAELLDKGCEALVIHFLHAYANPAHEIRGGEIAREIWPNGNITLGHALISESREFERGVTAAVNASVQPLLRRYVERLADRLSERGYERDLLVMNGNGGMVSARVVAEEAAKTVMSGPASGVMAAAYTGRRAGIPDLLTYDMGGTSTDVAMIRGADPAVSHEIEIEYAMPIHVPMVDVRTVGAGGGSIARVDAAGLLQVGPDSAGSVPGPICYGKGGLEPTISDANMALGRMDPGKLNTISGDVSLETIRAAFQSRLGDALGLDATEAAAAVLRIATAKMADAVRMVSISLGEDPRDFALFAFGGAGPLHACAIARELGVPRVLVPARPGITNALGCVVADLRHDYVATVNQPLDACDMEEVHALFARQVEEGRAAIGRERVEIAEEKISFSVEMRFIGQTHLLRVPLPSATPTREALQALFEEAYFKRFQVKLPEIRPALVNVNTSVIGRRPEIDLSALIDPAGRKATLDEARTGTRPVFFDAWIDTPIYWRDHLPAEATLSGPAIVEQMDCTLVLEPGDVATQDTDGNLIVTVGPRT</sequence>
<dbReference type="GO" id="GO:0005829">
    <property type="term" value="C:cytosol"/>
    <property type="evidence" value="ECO:0007669"/>
    <property type="project" value="TreeGrafter"/>
</dbReference>
<feature type="domain" description="Hydantoinase A/oxoprolinase" evidence="1">
    <location>
        <begin position="220"/>
        <end position="508"/>
    </location>
</feature>
<organism evidence="4 5">
    <name type="scientific">Salipiger bermudensis (strain DSM 26914 / JCM 13377 / KCTC 12554 / HTCC2601)</name>
    <name type="common">Pelagibaca bermudensis</name>
    <dbReference type="NCBI Taxonomy" id="314265"/>
    <lineage>
        <taxon>Bacteria</taxon>
        <taxon>Pseudomonadati</taxon>
        <taxon>Pseudomonadota</taxon>
        <taxon>Alphaproteobacteria</taxon>
        <taxon>Rhodobacterales</taxon>
        <taxon>Roseobacteraceae</taxon>
        <taxon>Salipiger</taxon>
    </lineage>
</organism>
<dbReference type="PANTHER" id="PTHR11365">
    <property type="entry name" value="5-OXOPROLINASE RELATED"/>
    <property type="match status" value="1"/>
</dbReference>
<dbReference type="HOGENOM" id="CLU_002157_1_2_5"/>
<dbReference type="InterPro" id="IPR049517">
    <property type="entry name" value="ACX-like_C"/>
</dbReference>
<dbReference type="STRING" id="314265.R2601_21962"/>
<feature type="domain" description="Hydantoinase/oxoprolinase N-terminal" evidence="2">
    <location>
        <begin position="28"/>
        <end position="199"/>
    </location>
</feature>
<dbReference type="Pfam" id="PF19278">
    <property type="entry name" value="Hydant_A_C"/>
    <property type="match status" value="1"/>
</dbReference>
<dbReference type="Proteomes" id="UP000006230">
    <property type="component" value="Unassembled WGS sequence"/>
</dbReference>
<evidence type="ECO:0000313" key="4">
    <source>
        <dbReference type="EMBL" id="EAU45604.1"/>
    </source>
</evidence>
<feature type="domain" description="Acetophenone carboxylase-like C-terminal" evidence="3">
    <location>
        <begin position="548"/>
        <end position="689"/>
    </location>
</feature>
<dbReference type="InterPro" id="IPR008040">
    <property type="entry name" value="Hydant_A_N"/>
</dbReference>
<keyword evidence="5" id="KW-1185">Reference proteome</keyword>
<evidence type="ECO:0000259" key="3">
    <source>
        <dbReference type="Pfam" id="PF19278"/>
    </source>
</evidence>
<name>Q0FN38_SALBH</name>
<reference evidence="4 5" key="1">
    <citation type="journal article" date="2010" name="J. Bacteriol.">
        <title>Genome sequences of Pelagibaca bermudensis HTCC2601T and Maritimibacter alkaliphilus HTCC2654T, the type strains of two marine Roseobacter genera.</title>
        <authorList>
            <person name="Thrash J.C."/>
            <person name="Cho J.C."/>
            <person name="Ferriera S."/>
            <person name="Johnson J."/>
            <person name="Vergin K.L."/>
            <person name="Giovannoni S.J."/>
        </authorList>
    </citation>
    <scope>NUCLEOTIDE SEQUENCE [LARGE SCALE GENOMIC DNA]</scope>
    <source>
        <strain evidence="5">DSM 26914 / JCM 13377 / KCTC 12554 / HTCC2601</strain>
    </source>
</reference>
<comment type="caution">
    <text evidence="4">The sequence shown here is derived from an EMBL/GenBank/DDBJ whole genome shotgun (WGS) entry which is preliminary data.</text>
</comment>
<proteinExistence type="predicted"/>
<accession>Q0FN38</accession>
<dbReference type="Pfam" id="PF01968">
    <property type="entry name" value="Hydantoinase_A"/>
    <property type="match status" value="1"/>
</dbReference>
<dbReference type="Pfam" id="PF05378">
    <property type="entry name" value="Hydant_A_N"/>
    <property type="match status" value="1"/>
</dbReference>
<gene>
    <name evidence="4" type="ORF">R2601_21962</name>
</gene>
<dbReference type="InterPro" id="IPR002821">
    <property type="entry name" value="Hydantoinase_A"/>
</dbReference>
<dbReference type="EMBL" id="AATQ01000024">
    <property type="protein sequence ID" value="EAU45604.1"/>
    <property type="molecule type" value="Genomic_DNA"/>
</dbReference>
<dbReference type="PANTHER" id="PTHR11365:SF23">
    <property type="entry name" value="HYPOTHETICAL 5-OXOPROLINASE (EUROFUNG)-RELATED"/>
    <property type="match status" value="1"/>
</dbReference>
<evidence type="ECO:0000259" key="2">
    <source>
        <dbReference type="Pfam" id="PF05378"/>
    </source>
</evidence>
<dbReference type="GO" id="GO:0017168">
    <property type="term" value="F:5-oxoprolinase (ATP-hydrolyzing) activity"/>
    <property type="evidence" value="ECO:0007669"/>
    <property type="project" value="TreeGrafter"/>
</dbReference>
<dbReference type="InterPro" id="IPR045079">
    <property type="entry name" value="Oxoprolinase-like"/>
</dbReference>
<protein>
    <submittedName>
        <fullName evidence="4">N-methylhydantoinase A (Mikimopine-lactam hydrogenase)</fullName>
    </submittedName>
</protein>
<dbReference type="GO" id="GO:0006749">
    <property type="term" value="P:glutathione metabolic process"/>
    <property type="evidence" value="ECO:0007669"/>
    <property type="project" value="TreeGrafter"/>
</dbReference>
<dbReference type="eggNOG" id="COG0145">
    <property type="taxonomic scope" value="Bacteria"/>
</dbReference>